<dbReference type="GO" id="GO:0016289">
    <property type="term" value="F:acyl-CoA hydrolase activity"/>
    <property type="evidence" value="ECO:0007669"/>
    <property type="project" value="TreeGrafter"/>
</dbReference>
<accession>Q3JNC1</accession>
<dbReference type="EMBL" id="CP000124">
    <property type="protein sequence ID" value="ABA51003.1"/>
    <property type="molecule type" value="Genomic_DNA"/>
</dbReference>
<dbReference type="NCBIfam" id="TIGR02286">
    <property type="entry name" value="PaaD"/>
    <property type="match status" value="1"/>
</dbReference>
<dbReference type="Pfam" id="PF03061">
    <property type="entry name" value="4HBT"/>
    <property type="match status" value="1"/>
</dbReference>
<dbReference type="FunFam" id="3.10.129.10:FF:000022">
    <property type="entry name" value="Phenylacetic acid degradation protein"/>
    <property type="match status" value="1"/>
</dbReference>
<evidence type="ECO:0000313" key="6">
    <source>
        <dbReference type="Proteomes" id="UP000002700"/>
    </source>
</evidence>
<dbReference type="KEGG" id="bpm:BURPS1710b_3567"/>
<feature type="domain" description="Thioesterase" evidence="4">
    <location>
        <begin position="158"/>
        <end position="232"/>
    </location>
</feature>
<reference evidence="5 6" key="1">
    <citation type="submission" date="2005-09" db="EMBL/GenBank/DDBJ databases">
        <authorList>
            <person name="Woods D.E."/>
            <person name="Nierman W.C."/>
        </authorList>
    </citation>
    <scope>NUCLEOTIDE SEQUENCE [LARGE SCALE GENOMIC DNA]</scope>
    <source>
        <strain evidence="5 6">1710b</strain>
    </source>
</reference>
<dbReference type="InterPro" id="IPR003736">
    <property type="entry name" value="PAAI_dom"/>
</dbReference>
<dbReference type="Gene3D" id="3.10.129.10">
    <property type="entry name" value="Hotdog Thioesterase"/>
    <property type="match status" value="1"/>
</dbReference>
<organism evidence="5 6">
    <name type="scientific">Burkholderia pseudomallei (strain 1710b)</name>
    <dbReference type="NCBI Taxonomy" id="320372"/>
    <lineage>
        <taxon>Bacteria</taxon>
        <taxon>Pseudomonadati</taxon>
        <taxon>Pseudomonadota</taxon>
        <taxon>Betaproteobacteria</taxon>
        <taxon>Burkholderiales</taxon>
        <taxon>Burkholderiaceae</taxon>
        <taxon>Burkholderia</taxon>
        <taxon>pseudomallei group</taxon>
    </lineage>
</organism>
<dbReference type="CDD" id="cd03443">
    <property type="entry name" value="PaaI_thioesterase"/>
    <property type="match status" value="1"/>
</dbReference>
<evidence type="ECO:0000313" key="5">
    <source>
        <dbReference type="EMBL" id="ABA51003.1"/>
    </source>
</evidence>
<evidence type="ECO:0000259" key="4">
    <source>
        <dbReference type="Pfam" id="PF03061"/>
    </source>
</evidence>
<evidence type="ECO:0000256" key="1">
    <source>
        <dbReference type="ARBA" id="ARBA00008324"/>
    </source>
</evidence>
<dbReference type="NCBIfam" id="TIGR00369">
    <property type="entry name" value="unchar_dom_1"/>
    <property type="match status" value="1"/>
</dbReference>
<dbReference type="InterPro" id="IPR011973">
    <property type="entry name" value="PaaD"/>
</dbReference>
<proteinExistence type="inferred from homology"/>
<dbReference type="HOGENOM" id="CLU_1105494_0_0_4"/>
<evidence type="ECO:0000256" key="2">
    <source>
        <dbReference type="ARBA" id="ARBA00022801"/>
    </source>
</evidence>
<sequence length="251" mass="26610">MPNKPNVGDSCGGSSTMPNSRAPPHNSPENLRNSRRGRSRRSSRRCVLASPIRSTSSSISNAIFSASSGNRTTTRKGCARSSKSAPLASKDAEMAARSPERSPTATAERSAEALARATAEAMYAADACSRSLGIEVLEVRPGYARARMPVRGDFLNGHQICHGGLVFTLADSTFAFACNSYNINTVAAGCSIEFLRPVAGGDVLTAEATEQTLNGRHGIYDIRVTNRAGETVAMFRGKSTQIKGTVIPVDR</sequence>
<dbReference type="PANTHER" id="PTHR42856:SF1">
    <property type="entry name" value="ACYL-COENZYME A THIOESTERASE PAAI"/>
    <property type="match status" value="1"/>
</dbReference>
<protein>
    <submittedName>
        <fullName evidence="5">Phenylacetic acid degradation protein PaaI</fullName>
    </submittedName>
</protein>
<dbReference type="PANTHER" id="PTHR42856">
    <property type="entry name" value="ACYL-COENZYME A THIOESTERASE PAAI"/>
    <property type="match status" value="1"/>
</dbReference>
<dbReference type="Proteomes" id="UP000002700">
    <property type="component" value="Chromosome I"/>
</dbReference>
<dbReference type="AlphaFoldDB" id="Q3JNC1"/>
<comment type="similarity">
    <text evidence="1">Belongs to the thioesterase PaaI family.</text>
</comment>
<dbReference type="InterPro" id="IPR052723">
    <property type="entry name" value="Acyl-CoA_thioesterase_PaaI"/>
</dbReference>
<dbReference type="InterPro" id="IPR006683">
    <property type="entry name" value="Thioestr_dom"/>
</dbReference>
<evidence type="ECO:0000256" key="3">
    <source>
        <dbReference type="SAM" id="MobiDB-lite"/>
    </source>
</evidence>
<keyword evidence="2" id="KW-0378">Hydrolase</keyword>
<dbReference type="SUPFAM" id="SSF54637">
    <property type="entry name" value="Thioesterase/thiol ester dehydrase-isomerase"/>
    <property type="match status" value="1"/>
</dbReference>
<name>Q3JNC1_BURP1</name>
<gene>
    <name evidence="5" type="primary">paaI</name>
    <name evidence="5" type="ordered locus">BURPS1710b_3567</name>
</gene>
<dbReference type="EnsemblBacteria" id="ABA51003">
    <property type="protein sequence ID" value="ABA51003"/>
    <property type="gene ID" value="BURPS1710b_3567"/>
</dbReference>
<feature type="region of interest" description="Disordered" evidence="3">
    <location>
        <begin position="68"/>
        <end position="111"/>
    </location>
</feature>
<feature type="compositionally biased region" description="Basic residues" evidence="3">
    <location>
        <begin position="33"/>
        <end position="44"/>
    </location>
</feature>
<feature type="compositionally biased region" description="Basic and acidic residues" evidence="3">
    <location>
        <begin position="90"/>
        <end position="100"/>
    </location>
</feature>
<feature type="region of interest" description="Disordered" evidence="3">
    <location>
        <begin position="1"/>
        <end position="55"/>
    </location>
</feature>
<dbReference type="InterPro" id="IPR029069">
    <property type="entry name" value="HotDog_dom_sf"/>
</dbReference>